<reference evidence="1 2" key="1">
    <citation type="journal article" date="2019" name="Commun. Biol.">
        <title>The bagworm genome reveals a unique fibroin gene that provides high tensile strength.</title>
        <authorList>
            <person name="Kono N."/>
            <person name="Nakamura H."/>
            <person name="Ohtoshi R."/>
            <person name="Tomita M."/>
            <person name="Numata K."/>
            <person name="Arakawa K."/>
        </authorList>
    </citation>
    <scope>NUCLEOTIDE SEQUENCE [LARGE SCALE GENOMIC DNA]</scope>
</reference>
<dbReference type="EMBL" id="BGZK01000982">
    <property type="protein sequence ID" value="GBP67384.1"/>
    <property type="molecule type" value="Genomic_DNA"/>
</dbReference>
<organism evidence="1 2">
    <name type="scientific">Eumeta variegata</name>
    <name type="common">Bagworm moth</name>
    <name type="synonym">Eumeta japonica</name>
    <dbReference type="NCBI Taxonomy" id="151549"/>
    <lineage>
        <taxon>Eukaryota</taxon>
        <taxon>Metazoa</taxon>
        <taxon>Ecdysozoa</taxon>
        <taxon>Arthropoda</taxon>
        <taxon>Hexapoda</taxon>
        <taxon>Insecta</taxon>
        <taxon>Pterygota</taxon>
        <taxon>Neoptera</taxon>
        <taxon>Endopterygota</taxon>
        <taxon>Lepidoptera</taxon>
        <taxon>Glossata</taxon>
        <taxon>Ditrysia</taxon>
        <taxon>Tineoidea</taxon>
        <taxon>Psychidae</taxon>
        <taxon>Oiketicinae</taxon>
        <taxon>Eumeta</taxon>
    </lineage>
</organism>
<protein>
    <submittedName>
        <fullName evidence="1">Uncharacterized protein</fullName>
    </submittedName>
</protein>
<gene>
    <name evidence="1" type="ORF">EVAR_43667_1</name>
</gene>
<proteinExistence type="predicted"/>
<evidence type="ECO:0000313" key="2">
    <source>
        <dbReference type="Proteomes" id="UP000299102"/>
    </source>
</evidence>
<sequence length="105" mass="12140">MNGSESWVRQKKSESRISAVEMRSLRSMCGVFRKDRCRNSDVRERCGLKDDVEARVEKDMLQGLSYLENMNESRWTKQIYRANVCDANVGKIALENSMPTILVAY</sequence>
<keyword evidence="2" id="KW-1185">Reference proteome</keyword>
<dbReference type="AlphaFoldDB" id="A0A4C1XXJ9"/>
<name>A0A4C1XXJ9_EUMVA</name>
<dbReference type="OrthoDB" id="425681at2759"/>
<evidence type="ECO:0000313" key="1">
    <source>
        <dbReference type="EMBL" id="GBP67384.1"/>
    </source>
</evidence>
<dbReference type="Proteomes" id="UP000299102">
    <property type="component" value="Unassembled WGS sequence"/>
</dbReference>
<comment type="caution">
    <text evidence="1">The sequence shown here is derived from an EMBL/GenBank/DDBJ whole genome shotgun (WGS) entry which is preliminary data.</text>
</comment>
<accession>A0A4C1XXJ9</accession>